<dbReference type="Gene3D" id="3.40.50.10140">
    <property type="entry name" value="Toll/interleukin-1 receptor homology (TIR) domain"/>
    <property type="match status" value="1"/>
</dbReference>
<dbReference type="AlphaFoldDB" id="A0A4P2QE84"/>
<dbReference type="InterPro" id="IPR035897">
    <property type="entry name" value="Toll_tir_struct_dom_sf"/>
</dbReference>
<dbReference type="GO" id="GO:0007165">
    <property type="term" value="P:signal transduction"/>
    <property type="evidence" value="ECO:0007669"/>
    <property type="project" value="InterPro"/>
</dbReference>
<dbReference type="InterPro" id="IPR051082">
    <property type="entry name" value="Pentapeptide-BTB/POZ_domain"/>
</dbReference>
<accession>A0A4P2QE84</accession>
<feature type="domain" description="TIR" evidence="1">
    <location>
        <begin position="275"/>
        <end position="394"/>
    </location>
</feature>
<dbReference type="InterPro" id="IPR000157">
    <property type="entry name" value="TIR_dom"/>
</dbReference>
<protein>
    <recommendedName>
        <fullName evidence="1">TIR domain-containing protein</fullName>
    </recommendedName>
</protein>
<dbReference type="Proteomes" id="UP000295497">
    <property type="component" value="Chromosome"/>
</dbReference>
<dbReference type="Gene3D" id="2.160.20.80">
    <property type="entry name" value="E3 ubiquitin-protein ligase SopA"/>
    <property type="match status" value="2"/>
</dbReference>
<dbReference type="SUPFAM" id="SSF52200">
    <property type="entry name" value="Toll/Interleukin receptor TIR domain"/>
    <property type="match status" value="1"/>
</dbReference>
<sequence length="432" mass="46322">MLRSWQAVGTRRTNGGGKRLVSVQDLFTRQAAGEWAFPGVDLFGADLSGADLSGMALSGANLRGANLTSANLTRADLSGVDLSGANLHGAHLTGANLTSANLRGANVCGADLRGANLTSAKLRGANLTEANLTEANLTDANLTEANFSDADLSGAKLTGAIVFKGNLTEANLTEANLSDADLSGAIFTSAILSTAKFCDAILFDTLLLDVDLTQLSAAAPSVRHEGPSHVDYKSILRSIRVPNLKDFLVRTGMPEVFVEYDVACALAIKTDMFKILQSTFISYGAPDEPFARKLYEALHRNGVTTFFFPEHAEPGEKLHRTMRKGVNEYDRVILICSRSSLDRKGVLNELEEILTREARDGGASYLIPIRLDDYVFTGWKPPNADVAQAVRDRVVADFEGAETDDAKFQAGLQKLIRALRKKTVEGADVGKG</sequence>
<proteinExistence type="predicted"/>
<reference evidence="2 3" key="1">
    <citation type="submission" date="2015-09" db="EMBL/GenBank/DDBJ databases">
        <title>Sorangium comparison.</title>
        <authorList>
            <person name="Zaburannyi N."/>
            <person name="Bunk B."/>
            <person name="Overmann J."/>
            <person name="Mueller R."/>
        </authorList>
    </citation>
    <scope>NUCLEOTIDE SEQUENCE [LARGE SCALE GENOMIC DNA]</scope>
    <source>
        <strain evidence="2 3">So ce836</strain>
    </source>
</reference>
<dbReference type="PANTHER" id="PTHR14136">
    <property type="entry name" value="BTB_POZ DOMAIN-CONTAINING PROTEIN KCTD9"/>
    <property type="match status" value="1"/>
</dbReference>
<dbReference type="InterPro" id="IPR001646">
    <property type="entry name" value="5peptide_repeat"/>
</dbReference>
<dbReference type="PANTHER" id="PTHR14136:SF17">
    <property type="entry name" value="BTB_POZ DOMAIN-CONTAINING PROTEIN KCTD9"/>
    <property type="match status" value="1"/>
</dbReference>
<evidence type="ECO:0000259" key="1">
    <source>
        <dbReference type="PROSITE" id="PS50104"/>
    </source>
</evidence>
<dbReference type="Pfam" id="PF00805">
    <property type="entry name" value="Pentapeptide"/>
    <property type="match status" value="3"/>
</dbReference>
<gene>
    <name evidence="2" type="ORF">SOCE836_001920</name>
</gene>
<dbReference type="Pfam" id="PF13676">
    <property type="entry name" value="TIR_2"/>
    <property type="match status" value="1"/>
</dbReference>
<organism evidence="2 3">
    <name type="scientific">Sorangium cellulosum</name>
    <name type="common">Polyangium cellulosum</name>
    <dbReference type="NCBI Taxonomy" id="56"/>
    <lineage>
        <taxon>Bacteria</taxon>
        <taxon>Pseudomonadati</taxon>
        <taxon>Myxococcota</taxon>
        <taxon>Polyangia</taxon>
        <taxon>Polyangiales</taxon>
        <taxon>Polyangiaceae</taxon>
        <taxon>Sorangium</taxon>
    </lineage>
</organism>
<dbReference type="EMBL" id="CP012672">
    <property type="protein sequence ID" value="AUX28124.1"/>
    <property type="molecule type" value="Genomic_DNA"/>
</dbReference>
<dbReference type="SUPFAM" id="SSF141571">
    <property type="entry name" value="Pentapeptide repeat-like"/>
    <property type="match status" value="1"/>
</dbReference>
<evidence type="ECO:0000313" key="3">
    <source>
        <dbReference type="Proteomes" id="UP000295497"/>
    </source>
</evidence>
<dbReference type="PROSITE" id="PS50104">
    <property type="entry name" value="TIR"/>
    <property type="match status" value="1"/>
</dbReference>
<evidence type="ECO:0000313" key="2">
    <source>
        <dbReference type="EMBL" id="AUX28124.1"/>
    </source>
</evidence>
<name>A0A4P2QE84_SORCE</name>